<gene>
    <name evidence="3" type="ORF">FACUT_5437</name>
</gene>
<name>A0A8H4JRN2_9HYPO</name>
<evidence type="ECO:0000256" key="1">
    <source>
        <dbReference type="SAM" id="MobiDB-lite"/>
    </source>
</evidence>
<feature type="transmembrane region" description="Helical" evidence="2">
    <location>
        <begin position="93"/>
        <end position="116"/>
    </location>
</feature>
<feature type="region of interest" description="Disordered" evidence="1">
    <location>
        <begin position="335"/>
        <end position="378"/>
    </location>
</feature>
<protein>
    <submittedName>
        <fullName evidence="3">Uncharacterized protein</fullName>
    </submittedName>
</protein>
<feature type="transmembrane region" description="Helical" evidence="2">
    <location>
        <begin position="25"/>
        <end position="46"/>
    </location>
</feature>
<dbReference type="AlphaFoldDB" id="A0A8H4JRN2"/>
<comment type="caution">
    <text evidence="3">The sequence shown here is derived from an EMBL/GenBank/DDBJ whole genome shotgun (WGS) entry which is preliminary data.</text>
</comment>
<feature type="transmembrane region" description="Helical" evidence="2">
    <location>
        <begin position="171"/>
        <end position="189"/>
    </location>
</feature>
<keyword evidence="2" id="KW-0472">Membrane</keyword>
<accession>A0A8H4JRN2</accession>
<evidence type="ECO:0000313" key="4">
    <source>
        <dbReference type="Proteomes" id="UP000536711"/>
    </source>
</evidence>
<feature type="region of interest" description="Disordered" evidence="1">
    <location>
        <begin position="267"/>
        <end position="296"/>
    </location>
</feature>
<keyword evidence="2" id="KW-1133">Transmembrane helix</keyword>
<proteinExistence type="predicted"/>
<feature type="compositionally biased region" description="Basic and acidic residues" evidence="1">
    <location>
        <begin position="356"/>
        <end position="367"/>
    </location>
</feature>
<dbReference type="Proteomes" id="UP000536711">
    <property type="component" value="Unassembled WGS sequence"/>
</dbReference>
<organism evidence="3 4">
    <name type="scientific">Fusarium acutatum</name>
    <dbReference type="NCBI Taxonomy" id="78861"/>
    <lineage>
        <taxon>Eukaryota</taxon>
        <taxon>Fungi</taxon>
        <taxon>Dikarya</taxon>
        <taxon>Ascomycota</taxon>
        <taxon>Pezizomycotina</taxon>
        <taxon>Sordariomycetes</taxon>
        <taxon>Hypocreomycetidae</taxon>
        <taxon>Hypocreales</taxon>
        <taxon>Nectriaceae</taxon>
        <taxon>Fusarium</taxon>
        <taxon>Fusarium fujikuroi species complex</taxon>
    </lineage>
</organism>
<feature type="transmembrane region" description="Helical" evidence="2">
    <location>
        <begin position="210"/>
        <end position="228"/>
    </location>
</feature>
<dbReference type="PANTHER" id="PTHR35179">
    <property type="entry name" value="PROTEIN CBG02620"/>
    <property type="match status" value="1"/>
</dbReference>
<keyword evidence="4" id="KW-1185">Reference proteome</keyword>
<dbReference type="OrthoDB" id="3205825at2759"/>
<reference evidence="3 4" key="1">
    <citation type="submission" date="2020-01" db="EMBL/GenBank/DDBJ databases">
        <title>Identification and distribution of gene clusters putatively required for synthesis of sphingolipid metabolism inhibitors in phylogenetically diverse species of the filamentous fungus Fusarium.</title>
        <authorList>
            <person name="Kim H.-S."/>
            <person name="Busman M."/>
            <person name="Brown D.W."/>
            <person name="Divon H."/>
            <person name="Uhlig S."/>
            <person name="Proctor R.H."/>
        </authorList>
    </citation>
    <scope>NUCLEOTIDE SEQUENCE [LARGE SCALE GENOMIC DNA]</scope>
    <source>
        <strain evidence="3 4">NRRL 13308</strain>
    </source>
</reference>
<keyword evidence="2" id="KW-0812">Transmembrane</keyword>
<dbReference type="PANTHER" id="PTHR35179:SF1">
    <property type="entry name" value="INTEGRAL MEMBRANE PROTEIN"/>
    <property type="match status" value="1"/>
</dbReference>
<sequence length="423" mass="48677">MATEHGFLVPPNFKEEPPSDDDMNFASIIWGLSLGVTIFNCGKAMRQTQAAIRRRNRLTLYIMFIWLEVCSSTVLGIMVWLYLRGIIKPSFQYYFFIIVFWSIQVQCLIQIIINRVSLLMVVRRNGTILKWTCFGILLSINISVFCVWIPARLQISEKYIHVNEIWDRMEKVLFAIMDAALNFYFIWVVKQRLVANGLQKYTRLYHMNMFLVAISIALDILLIGMMSLPNSFVYVQFHPLVYLCKLHIEMNMADLIGKVVRAGNNQADGTHDYSSRSRTTVKTGTRPAGASRFGGGLTRTHIELGEEDEIELKHRENLEGIKKTIVTEVIRSPNSEDDEIMEHHERAVSEASSTNARHEPYSIEPRKQGKSLLKDFSWPHPSAGPFEDLMQSPQSHDKDGWTKGMQLHQIRGVFWGKEGIFRV</sequence>
<feature type="transmembrane region" description="Helical" evidence="2">
    <location>
        <begin position="128"/>
        <end position="151"/>
    </location>
</feature>
<dbReference type="EMBL" id="JAADJF010000125">
    <property type="protein sequence ID" value="KAF4437722.1"/>
    <property type="molecule type" value="Genomic_DNA"/>
</dbReference>
<feature type="transmembrane region" description="Helical" evidence="2">
    <location>
        <begin position="58"/>
        <end position="81"/>
    </location>
</feature>
<evidence type="ECO:0000313" key="3">
    <source>
        <dbReference type="EMBL" id="KAF4437722.1"/>
    </source>
</evidence>
<evidence type="ECO:0000256" key="2">
    <source>
        <dbReference type="SAM" id="Phobius"/>
    </source>
</evidence>